<reference evidence="8 9" key="1">
    <citation type="submission" date="2019-07" db="EMBL/GenBank/DDBJ databases">
        <title>Microlunatus dokdonensis sp. nov. isolated from the rhizospheric soil of the wild plant Elymus tsukushiensis.</title>
        <authorList>
            <person name="Ghim S.-Y."/>
            <person name="Hwang Y.-J."/>
            <person name="Son J.-S."/>
            <person name="Shin J.-H."/>
        </authorList>
    </citation>
    <scope>NUCLEOTIDE SEQUENCE [LARGE SCALE GENOMIC DNA]</scope>
    <source>
        <strain evidence="8 9">KUDC0627</strain>
    </source>
</reference>
<dbReference type="Gene3D" id="1.10.10.10">
    <property type="entry name" value="Winged helix-like DNA-binding domain superfamily/Winged helix DNA-binding domain"/>
    <property type="match status" value="1"/>
</dbReference>
<proteinExistence type="inferred from homology"/>
<keyword evidence="5" id="KW-0802">TPR repeat</keyword>
<evidence type="ECO:0000256" key="1">
    <source>
        <dbReference type="ARBA" id="ARBA00010641"/>
    </source>
</evidence>
<evidence type="ECO:0000313" key="8">
    <source>
        <dbReference type="EMBL" id="QDP97546.1"/>
    </source>
</evidence>
<dbReference type="OrthoDB" id="9780299at2"/>
<accession>A0A516Q299</accession>
<dbReference type="SUPFAM" id="SSF88946">
    <property type="entry name" value="Sigma2 domain of RNA polymerase sigma factors"/>
    <property type="match status" value="1"/>
</dbReference>
<dbReference type="KEGG" id="mik:FOE78_17960"/>
<protein>
    <submittedName>
        <fullName evidence="8">RNA polymerase sigma factor</fullName>
    </submittedName>
</protein>
<dbReference type="PANTHER" id="PTHR47756:SF2">
    <property type="entry name" value="BLL6612 PROTEIN"/>
    <property type="match status" value="1"/>
</dbReference>
<feature type="repeat" description="TPR" evidence="5">
    <location>
        <begin position="367"/>
        <end position="400"/>
    </location>
</feature>
<evidence type="ECO:0000256" key="3">
    <source>
        <dbReference type="ARBA" id="ARBA00023082"/>
    </source>
</evidence>
<dbReference type="InterPro" id="IPR013325">
    <property type="entry name" value="RNA_pol_sigma_r2"/>
</dbReference>
<dbReference type="RefSeq" id="WP_143987504.1">
    <property type="nucleotide sequence ID" value="NZ_CP041692.1"/>
</dbReference>
<keyword evidence="3" id="KW-0731">Sigma factor</keyword>
<dbReference type="InterPro" id="IPR019734">
    <property type="entry name" value="TPR_rpt"/>
</dbReference>
<gene>
    <name evidence="8" type="ORF">FOE78_17960</name>
</gene>
<dbReference type="InterPro" id="IPR036388">
    <property type="entry name" value="WH-like_DNA-bd_sf"/>
</dbReference>
<feature type="domain" description="RNA polymerase sigma factor 70 region 4 type 2" evidence="6">
    <location>
        <begin position="115"/>
        <end position="165"/>
    </location>
</feature>
<dbReference type="InterPro" id="IPR046531">
    <property type="entry name" value="DUF6596"/>
</dbReference>
<evidence type="ECO:0000259" key="6">
    <source>
        <dbReference type="Pfam" id="PF08281"/>
    </source>
</evidence>
<evidence type="ECO:0000256" key="5">
    <source>
        <dbReference type="PROSITE-ProRule" id="PRU00339"/>
    </source>
</evidence>
<dbReference type="GO" id="GO:0016987">
    <property type="term" value="F:sigma factor activity"/>
    <property type="evidence" value="ECO:0007669"/>
    <property type="project" value="UniProtKB-KW"/>
</dbReference>
<dbReference type="PANTHER" id="PTHR47756">
    <property type="entry name" value="BLL6612 PROTEIN-RELATED"/>
    <property type="match status" value="1"/>
</dbReference>
<dbReference type="AlphaFoldDB" id="A0A516Q299"/>
<feature type="domain" description="DUF6596" evidence="7">
    <location>
        <begin position="184"/>
        <end position="283"/>
    </location>
</feature>
<organism evidence="8 9">
    <name type="scientific">Microlunatus elymi</name>
    <dbReference type="NCBI Taxonomy" id="2596828"/>
    <lineage>
        <taxon>Bacteria</taxon>
        <taxon>Bacillati</taxon>
        <taxon>Actinomycetota</taxon>
        <taxon>Actinomycetes</taxon>
        <taxon>Propionibacteriales</taxon>
        <taxon>Propionibacteriaceae</taxon>
        <taxon>Microlunatus</taxon>
    </lineage>
</organism>
<dbReference type="EMBL" id="CP041692">
    <property type="protein sequence ID" value="QDP97546.1"/>
    <property type="molecule type" value="Genomic_DNA"/>
</dbReference>
<dbReference type="GO" id="GO:0003677">
    <property type="term" value="F:DNA binding"/>
    <property type="evidence" value="ECO:0007669"/>
    <property type="project" value="InterPro"/>
</dbReference>
<dbReference type="InterPro" id="IPR013324">
    <property type="entry name" value="RNA_pol_sigma_r3/r4-like"/>
</dbReference>
<evidence type="ECO:0000313" key="9">
    <source>
        <dbReference type="Proteomes" id="UP000319263"/>
    </source>
</evidence>
<keyword evidence="2" id="KW-0805">Transcription regulation</keyword>
<dbReference type="Proteomes" id="UP000319263">
    <property type="component" value="Chromosome"/>
</dbReference>
<evidence type="ECO:0000256" key="2">
    <source>
        <dbReference type="ARBA" id="ARBA00023015"/>
    </source>
</evidence>
<dbReference type="Pfam" id="PF20239">
    <property type="entry name" value="DUF6596"/>
    <property type="match status" value="1"/>
</dbReference>
<dbReference type="Gene3D" id="1.10.1740.10">
    <property type="match status" value="1"/>
</dbReference>
<keyword evidence="4" id="KW-0804">Transcription</keyword>
<dbReference type="Pfam" id="PF08281">
    <property type="entry name" value="Sigma70_r4_2"/>
    <property type="match status" value="1"/>
</dbReference>
<sequence>MWPAAEPDPAELDATLRTAVPQVLAALTRRYGDFDRCEDAAQDALLEASVQWRRRGIPEQPAGWLITAANRRLLDIRRSDNARRRRELNDQLRTPTDQWTDLDPGRQCDDTLQLLIMCCHSALTPAAQIGLTLRAVGGLTTAEVASALLITETTAAQRISRAKKLIKESGGRLQLPEPAAYQDRLRVVLQVLYLIFNEGHTASTGDQLQRLDLAAEAIRITRMVQRAEPDNGEVAGLLALMILTHARRDTRTAPDGDLIPAERQDRTRWHVGEIAEGTALIQATLQHGPLGPYQLQAAIAAVHAEADSVQSTDWQQILQLYRLLATYDPSPMVTLGMAVAVAMVDGPQQAIAMVEPLSADRQLGDHHRRLSVLGHLYRLADDHERAVEHFRAALTRTQNAAEQGYLREQIDRLTAE</sequence>
<name>A0A516Q299_9ACTN</name>
<dbReference type="PROSITE" id="PS50005">
    <property type="entry name" value="TPR"/>
    <property type="match status" value="1"/>
</dbReference>
<comment type="similarity">
    <text evidence="1">Belongs to the sigma-70 factor family. ECF subfamily.</text>
</comment>
<dbReference type="InterPro" id="IPR013249">
    <property type="entry name" value="RNA_pol_sigma70_r4_t2"/>
</dbReference>
<keyword evidence="9" id="KW-1185">Reference proteome</keyword>
<dbReference type="GO" id="GO:0006352">
    <property type="term" value="P:DNA-templated transcription initiation"/>
    <property type="evidence" value="ECO:0007669"/>
    <property type="project" value="InterPro"/>
</dbReference>
<dbReference type="SUPFAM" id="SSF88659">
    <property type="entry name" value="Sigma3 and sigma4 domains of RNA polymerase sigma factors"/>
    <property type="match status" value="1"/>
</dbReference>
<evidence type="ECO:0000259" key="7">
    <source>
        <dbReference type="Pfam" id="PF20239"/>
    </source>
</evidence>
<evidence type="ECO:0000256" key="4">
    <source>
        <dbReference type="ARBA" id="ARBA00023163"/>
    </source>
</evidence>